<name>A0A0F9G6C0_9ZZZZ</name>
<sequence length="45" mass="5135">AGRNKNVTIDARPWLDPSVEKEQKEIIDDIGKEVFEIIKNAVKVK</sequence>
<organism evidence="1">
    <name type="scientific">marine sediment metagenome</name>
    <dbReference type="NCBI Taxonomy" id="412755"/>
    <lineage>
        <taxon>unclassified sequences</taxon>
        <taxon>metagenomes</taxon>
        <taxon>ecological metagenomes</taxon>
    </lineage>
</organism>
<reference evidence="1" key="1">
    <citation type="journal article" date="2015" name="Nature">
        <title>Complex archaea that bridge the gap between prokaryotes and eukaryotes.</title>
        <authorList>
            <person name="Spang A."/>
            <person name="Saw J.H."/>
            <person name="Jorgensen S.L."/>
            <person name="Zaremba-Niedzwiedzka K."/>
            <person name="Martijn J."/>
            <person name="Lind A.E."/>
            <person name="van Eijk R."/>
            <person name="Schleper C."/>
            <person name="Guy L."/>
            <person name="Ettema T.J."/>
        </authorList>
    </citation>
    <scope>NUCLEOTIDE SEQUENCE</scope>
</reference>
<feature type="non-terminal residue" evidence="1">
    <location>
        <position position="1"/>
    </location>
</feature>
<dbReference type="AlphaFoldDB" id="A0A0F9G6C0"/>
<gene>
    <name evidence="1" type="ORF">LCGC14_2158380</name>
</gene>
<accession>A0A0F9G6C0</accession>
<comment type="caution">
    <text evidence="1">The sequence shown here is derived from an EMBL/GenBank/DDBJ whole genome shotgun (WGS) entry which is preliminary data.</text>
</comment>
<proteinExistence type="predicted"/>
<evidence type="ECO:0000313" key="1">
    <source>
        <dbReference type="EMBL" id="KKL65095.1"/>
    </source>
</evidence>
<protein>
    <submittedName>
        <fullName evidence="1">Uncharacterized protein</fullName>
    </submittedName>
</protein>
<dbReference type="EMBL" id="LAZR01027641">
    <property type="protein sequence ID" value="KKL65095.1"/>
    <property type="molecule type" value="Genomic_DNA"/>
</dbReference>